<feature type="non-terminal residue" evidence="10">
    <location>
        <position position="581"/>
    </location>
</feature>
<organism evidence="10">
    <name type="scientific">hydrothermal vent metagenome</name>
    <dbReference type="NCBI Taxonomy" id="652676"/>
    <lineage>
        <taxon>unclassified sequences</taxon>
        <taxon>metagenomes</taxon>
        <taxon>ecological metagenomes</taxon>
    </lineage>
</organism>
<dbReference type="CDD" id="cd00082">
    <property type="entry name" value="HisKA"/>
    <property type="match status" value="1"/>
</dbReference>
<gene>
    <name evidence="10" type="ORF">MNBD_DELTA04-1031</name>
</gene>
<accession>A0A3B0VVF2</accession>
<dbReference type="PANTHER" id="PTHR43065">
    <property type="entry name" value="SENSOR HISTIDINE KINASE"/>
    <property type="match status" value="1"/>
</dbReference>
<dbReference type="CDD" id="cd06225">
    <property type="entry name" value="HAMP"/>
    <property type="match status" value="1"/>
</dbReference>
<keyword evidence="6" id="KW-1133">Transmembrane helix</keyword>
<keyword evidence="5" id="KW-0418">Kinase</keyword>
<dbReference type="SMART" id="SM00388">
    <property type="entry name" value="HisKA"/>
    <property type="match status" value="1"/>
</dbReference>
<dbReference type="Gene3D" id="6.10.340.10">
    <property type="match status" value="1"/>
</dbReference>
<dbReference type="EC" id="2.7.13.3" evidence="2"/>
<dbReference type="InterPro" id="IPR003660">
    <property type="entry name" value="HAMP_dom"/>
</dbReference>
<feature type="transmembrane region" description="Helical" evidence="6">
    <location>
        <begin position="174"/>
        <end position="195"/>
    </location>
</feature>
<evidence type="ECO:0000313" key="10">
    <source>
        <dbReference type="EMBL" id="VAW40819.1"/>
    </source>
</evidence>
<dbReference type="InterPro" id="IPR000014">
    <property type="entry name" value="PAS"/>
</dbReference>
<evidence type="ECO:0000256" key="3">
    <source>
        <dbReference type="ARBA" id="ARBA00022553"/>
    </source>
</evidence>
<dbReference type="Gene3D" id="3.30.450.20">
    <property type="entry name" value="PAS domain"/>
    <property type="match status" value="1"/>
</dbReference>
<proteinExistence type="predicted"/>
<dbReference type="Pfam" id="PF00512">
    <property type="entry name" value="HisKA"/>
    <property type="match status" value="1"/>
</dbReference>
<evidence type="ECO:0000259" key="9">
    <source>
        <dbReference type="PROSITE" id="PS50885"/>
    </source>
</evidence>
<dbReference type="InterPro" id="IPR035965">
    <property type="entry name" value="PAS-like_dom_sf"/>
</dbReference>
<reference evidence="10" key="1">
    <citation type="submission" date="2018-06" db="EMBL/GenBank/DDBJ databases">
        <authorList>
            <person name="Zhirakovskaya E."/>
        </authorList>
    </citation>
    <scope>NUCLEOTIDE SEQUENCE</scope>
</reference>
<evidence type="ECO:0000256" key="4">
    <source>
        <dbReference type="ARBA" id="ARBA00022679"/>
    </source>
</evidence>
<dbReference type="SUPFAM" id="SSF47384">
    <property type="entry name" value="Homodimeric domain of signal transducing histidine kinase"/>
    <property type="match status" value="1"/>
</dbReference>
<evidence type="ECO:0000256" key="2">
    <source>
        <dbReference type="ARBA" id="ARBA00012438"/>
    </source>
</evidence>
<dbReference type="SMART" id="SM00387">
    <property type="entry name" value="HATPase_c"/>
    <property type="match status" value="1"/>
</dbReference>
<dbReference type="PROSITE" id="PS50885">
    <property type="entry name" value="HAMP"/>
    <property type="match status" value="1"/>
</dbReference>
<feature type="domain" description="PAS" evidence="8">
    <location>
        <begin position="253"/>
        <end position="296"/>
    </location>
</feature>
<dbReference type="Pfam" id="PF00672">
    <property type="entry name" value="HAMP"/>
    <property type="match status" value="1"/>
</dbReference>
<feature type="domain" description="Histidine kinase" evidence="7">
    <location>
        <begin position="388"/>
        <end position="581"/>
    </location>
</feature>
<evidence type="ECO:0000256" key="6">
    <source>
        <dbReference type="SAM" id="Phobius"/>
    </source>
</evidence>
<dbReference type="Pfam" id="PF13426">
    <property type="entry name" value="PAS_9"/>
    <property type="match status" value="1"/>
</dbReference>
<dbReference type="CDD" id="cd00130">
    <property type="entry name" value="PAS"/>
    <property type="match status" value="1"/>
</dbReference>
<keyword evidence="6" id="KW-0812">Transmembrane</keyword>
<dbReference type="NCBIfam" id="TIGR00229">
    <property type="entry name" value="sensory_box"/>
    <property type="match status" value="1"/>
</dbReference>
<evidence type="ECO:0000259" key="8">
    <source>
        <dbReference type="PROSITE" id="PS50112"/>
    </source>
</evidence>
<name>A0A3B0VVF2_9ZZZZ</name>
<dbReference type="GO" id="GO:0016020">
    <property type="term" value="C:membrane"/>
    <property type="evidence" value="ECO:0007669"/>
    <property type="project" value="InterPro"/>
</dbReference>
<protein>
    <recommendedName>
        <fullName evidence="2">histidine kinase</fullName>
        <ecNumber evidence="2">2.7.13.3</ecNumber>
    </recommendedName>
</protein>
<dbReference type="Pfam" id="PF02518">
    <property type="entry name" value="HATPase_c"/>
    <property type="match status" value="1"/>
</dbReference>
<keyword evidence="6" id="KW-0472">Membrane</keyword>
<dbReference type="SUPFAM" id="SSF55874">
    <property type="entry name" value="ATPase domain of HSP90 chaperone/DNA topoisomerase II/histidine kinase"/>
    <property type="match status" value="1"/>
</dbReference>
<dbReference type="AlphaFoldDB" id="A0A3B0VVF2"/>
<dbReference type="InterPro" id="IPR005467">
    <property type="entry name" value="His_kinase_dom"/>
</dbReference>
<keyword evidence="4" id="KW-0808">Transferase</keyword>
<evidence type="ECO:0000256" key="5">
    <source>
        <dbReference type="ARBA" id="ARBA00022777"/>
    </source>
</evidence>
<dbReference type="EMBL" id="UOEY01000112">
    <property type="protein sequence ID" value="VAW40819.1"/>
    <property type="molecule type" value="Genomic_DNA"/>
</dbReference>
<dbReference type="InterPro" id="IPR003594">
    <property type="entry name" value="HATPase_dom"/>
</dbReference>
<dbReference type="InterPro" id="IPR036097">
    <property type="entry name" value="HisK_dim/P_sf"/>
</dbReference>
<comment type="catalytic activity">
    <reaction evidence="1">
        <text>ATP + protein L-histidine = ADP + protein N-phospho-L-histidine.</text>
        <dbReference type="EC" id="2.7.13.3"/>
    </reaction>
</comment>
<dbReference type="Gene3D" id="3.30.565.10">
    <property type="entry name" value="Histidine kinase-like ATPase, C-terminal domain"/>
    <property type="match status" value="1"/>
</dbReference>
<dbReference type="InterPro" id="IPR036890">
    <property type="entry name" value="HATPase_C_sf"/>
</dbReference>
<evidence type="ECO:0000256" key="1">
    <source>
        <dbReference type="ARBA" id="ARBA00000085"/>
    </source>
</evidence>
<evidence type="ECO:0000259" key="7">
    <source>
        <dbReference type="PROSITE" id="PS50109"/>
    </source>
</evidence>
<dbReference type="SUPFAM" id="SSF158472">
    <property type="entry name" value="HAMP domain-like"/>
    <property type="match status" value="1"/>
</dbReference>
<dbReference type="PROSITE" id="PS50109">
    <property type="entry name" value="HIS_KIN"/>
    <property type="match status" value="1"/>
</dbReference>
<sequence length="581" mass="64558">MKKKILLLFLSLFLLFLAGVITNLYLISQTINNLDYLVALHKVEIIRQELVINVQTVQANLYTTGTSFGKELDVIADNVLKLDNRVRSCGSCHHAPPVARNIKELQQLTEQYKDALSYFITSTADPQRIKRLQVVAADIGDTIIAKSQQMALTANKSLRKKTIAASEKVRKSKWILVVTLVFSFLIALAIAIYLIRSITQPVSELLMATRRIKAGELGATSSYQGQHEFKELIESFNDMSLTLKETNEKILAQMTRNQTILQTSTDGFALIGENGHIVDANPSLCTMTGYTKEELVQMKFADIELLESELDPADLLERIKEARSLVFQADQKTKDGTLVAVEISASFAEMEGRGNFFCFIRDITDRKKMGAERLRVQKLESIGVLAGGIAHDFNNLLTGILGHIDLAMRNLDPDDKIQGWLDNAKKASVRAQDLTQQLLTFSKGGKPVKQLVPIAPLLKESTSFVLSGSNVRCDYQLPENLWPIEADKGQISQVIQNITLNGAQAMPKGGTITVRAENVTVEEGELPPLRKGEYVKIEFIDAGTGIEKKYIEKIFDPYFTTKEDGNGLGLTICHSIISKHN</sequence>
<feature type="domain" description="HAMP" evidence="9">
    <location>
        <begin position="196"/>
        <end position="248"/>
    </location>
</feature>
<dbReference type="PROSITE" id="PS50112">
    <property type="entry name" value="PAS"/>
    <property type="match status" value="1"/>
</dbReference>
<dbReference type="PRINTS" id="PR00344">
    <property type="entry name" value="BCTRLSENSOR"/>
</dbReference>
<dbReference type="SUPFAM" id="SSF55785">
    <property type="entry name" value="PYP-like sensor domain (PAS domain)"/>
    <property type="match status" value="1"/>
</dbReference>
<dbReference type="SMART" id="SM00091">
    <property type="entry name" value="PAS"/>
    <property type="match status" value="1"/>
</dbReference>
<dbReference type="InterPro" id="IPR003661">
    <property type="entry name" value="HisK_dim/P_dom"/>
</dbReference>
<dbReference type="GO" id="GO:0000155">
    <property type="term" value="F:phosphorelay sensor kinase activity"/>
    <property type="evidence" value="ECO:0007669"/>
    <property type="project" value="InterPro"/>
</dbReference>
<dbReference type="InterPro" id="IPR004358">
    <property type="entry name" value="Sig_transdc_His_kin-like_C"/>
</dbReference>
<dbReference type="Gene3D" id="1.10.287.130">
    <property type="match status" value="1"/>
</dbReference>
<dbReference type="SMART" id="SM00304">
    <property type="entry name" value="HAMP"/>
    <property type="match status" value="1"/>
</dbReference>
<keyword evidence="3" id="KW-0597">Phosphoprotein</keyword>
<dbReference type="PANTHER" id="PTHR43065:SF42">
    <property type="entry name" value="TWO-COMPONENT SENSOR PPRA"/>
    <property type="match status" value="1"/>
</dbReference>